<protein>
    <submittedName>
        <fullName evidence="1">Uncharacterized protein</fullName>
    </submittedName>
</protein>
<reference evidence="1 2" key="1">
    <citation type="journal article" date="2024" name="Ann. Entomol. Soc. Am.">
        <title>Genomic analyses of the southern and eastern yellowjacket wasps (Hymenoptera: Vespidae) reveal evolutionary signatures of social life.</title>
        <authorList>
            <person name="Catto M.A."/>
            <person name="Caine P.B."/>
            <person name="Orr S.E."/>
            <person name="Hunt B.G."/>
            <person name="Goodisman M.A.D."/>
        </authorList>
    </citation>
    <scope>NUCLEOTIDE SEQUENCE [LARGE SCALE GENOMIC DNA]</scope>
    <source>
        <strain evidence="1">232</strain>
        <tissue evidence="1">Head and thorax</tissue>
    </source>
</reference>
<evidence type="ECO:0000313" key="2">
    <source>
        <dbReference type="Proteomes" id="UP001607303"/>
    </source>
</evidence>
<dbReference type="AlphaFoldDB" id="A0ABD2CV76"/>
<gene>
    <name evidence="1" type="ORF">V1477_002662</name>
</gene>
<organism evidence="1 2">
    <name type="scientific">Vespula maculifrons</name>
    <name type="common">Eastern yellow jacket</name>
    <name type="synonym">Wasp</name>
    <dbReference type="NCBI Taxonomy" id="7453"/>
    <lineage>
        <taxon>Eukaryota</taxon>
        <taxon>Metazoa</taxon>
        <taxon>Ecdysozoa</taxon>
        <taxon>Arthropoda</taxon>
        <taxon>Hexapoda</taxon>
        <taxon>Insecta</taxon>
        <taxon>Pterygota</taxon>
        <taxon>Neoptera</taxon>
        <taxon>Endopterygota</taxon>
        <taxon>Hymenoptera</taxon>
        <taxon>Apocrita</taxon>
        <taxon>Aculeata</taxon>
        <taxon>Vespoidea</taxon>
        <taxon>Vespidae</taxon>
        <taxon>Vespinae</taxon>
        <taxon>Vespula</taxon>
    </lineage>
</organism>
<proteinExistence type="predicted"/>
<name>A0ABD2CV76_VESMC</name>
<accession>A0ABD2CV76</accession>
<keyword evidence="2" id="KW-1185">Reference proteome</keyword>
<evidence type="ECO:0000313" key="1">
    <source>
        <dbReference type="EMBL" id="KAL2749052.1"/>
    </source>
</evidence>
<dbReference type="EMBL" id="JAYRBN010000028">
    <property type="protein sequence ID" value="KAL2749052.1"/>
    <property type="molecule type" value="Genomic_DNA"/>
</dbReference>
<comment type="caution">
    <text evidence="1">The sequence shown here is derived from an EMBL/GenBank/DDBJ whole genome shotgun (WGS) entry which is preliminary data.</text>
</comment>
<dbReference type="Proteomes" id="UP001607303">
    <property type="component" value="Unassembled WGS sequence"/>
</dbReference>
<sequence length="199" mass="23395">MSLKILKILKHEDNLIEEPEELFGERINYYERTSLRFTKKTTIKSFTKFRDISFAFQREQKLPQKFHAFPRSSEKKLNHWSYIRSLRNDGRAVEQEQRRYICGECFEMRTAFVTDRKSNRQKATTTPATGTATAAILRGMLVSSESSRLNFSHSSWCEAATTSDPTYSPHEYKKYVRFPIGVSEERNRQWDAGWLDITC</sequence>